<dbReference type="PANTHER" id="PTHR35787:SF1">
    <property type="entry name" value="GLYCEROL UPTAKE OPERON ANTITERMINATOR REGULATORY PROTEIN"/>
    <property type="match status" value="1"/>
</dbReference>
<dbReference type="PIRSF" id="PIRSF016897">
    <property type="entry name" value="GlpP"/>
    <property type="match status" value="1"/>
</dbReference>
<dbReference type="InterPro" id="IPR006699">
    <property type="entry name" value="GlpP"/>
</dbReference>
<dbReference type="AlphaFoldDB" id="A0A0C7NPG1"/>
<dbReference type="EMBL" id="LN824141">
    <property type="protein sequence ID" value="CEP77772.1"/>
    <property type="molecule type" value="Genomic_DNA"/>
</dbReference>
<gene>
    <name evidence="1" type="primary">glpP</name>
    <name evidence="1" type="ORF">DTL3_0446</name>
</gene>
<dbReference type="InterPro" id="IPR013785">
    <property type="entry name" value="Aldolase_TIM"/>
</dbReference>
<evidence type="ECO:0000313" key="1">
    <source>
        <dbReference type="EMBL" id="CEP77772.1"/>
    </source>
</evidence>
<reference evidence="2" key="1">
    <citation type="submission" date="2014-11" db="EMBL/GenBank/DDBJ databases">
        <authorList>
            <person name="Wibberg D."/>
        </authorList>
    </citation>
    <scope>NUCLEOTIDE SEQUENCE [LARGE SCALE GENOMIC DNA]</scope>
    <source>
        <strain evidence="2">L3</strain>
    </source>
</reference>
<organism evidence="1 2">
    <name type="scientific">Defluviitoga tunisiensis</name>
    <dbReference type="NCBI Taxonomy" id="1006576"/>
    <lineage>
        <taxon>Bacteria</taxon>
        <taxon>Thermotogati</taxon>
        <taxon>Thermotogota</taxon>
        <taxon>Thermotogae</taxon>
        <taxon>Petrotogales</taxon>
        <taxon>Petrotogaceae</taxon>
        <taxon>Defluviitoga</taxon>
    </lineage>
</organism>
<dbReference type="HOGENOM" id="CLU_111516_2_0_0"/>
<dbReference type="STRING" id="1006576.DTL3_0446"/>
<dbReference type="Proteomes" id="UP000032809">
    <property type="component" value="Chromosome I"/>
</dbReference>
<proteinExistence type="predicted"/>
<name>A0A0C7NPG1_DEFTU</name>
<dbReference type="GO" id="GO:0006355">
    <property type="term" value="P:regulation of DNA-templated transcription"/>
    <property type="evidence" value="ECO:0007669"/>
    <property type="project" value="InterPro"/>
</dbReference>
<keyword evidence="2" id="KW-1185">Reference proteome</keyword>
<accession>A0A0C7NPG1</accession>
<dbReference type="Pfam" id="PF04309">
    <property type="entry name" value="G3P_antiterm"/>
    <property type="match status" value="1"/>
</dbReference>
<evidence type="ECO:0000313" key="2">
    <source>
        <dbReference type="Proteomes" id="UP000032809"/>
    </source>
</evidence>
<dbReference type="OrthoDB" id="9799580at2"/>
<dbReference type="PANTHER" id="PTHR35787">
    <property type="entry name" value="GLYCEROL UPTAKE OPERON ANTITERMINATOR REGULATORY PROTEIN"/>
    <property type="match status" value="1"/>
</dbReference>
<dbReference type="Gene3D" id="3.20.20.70">
    <property type="entry name" value="Aldolase class I"/>
    <property type="match status" value="1"/>
</dbReference>
<dbReference type="KEGG" id="dtn:DTL3_0446"/>
<dbReference type="SUPFAM" id="SSF110391">
    <property type="entry name" value="GlpP-like"/>
    <property type="match status" value="1"/>
</dbReference>
<dbReference type="RefSeq" id="WP_045087337.1">
    <property type="nucleotide sequence ID" value="NZ_LN824141.1"/>
</dbReference>
<sequence>MNNLKTLVKENTIIPGVRDLNDVVDATRTKSNIIFLLTGSILDLENIVRFVRKYGKKLIVNIDLVEGIAFDKKGIEYLAKKDLCDGIISTKNNLVRCAMKENLLTIQRVFLIDSGSLNSIKNLIDKSNEPDAFEILPAVAAPYFINNVKTNGIIIAGGLITKSSEAEELFKKGVRAISTSEKSLWL</sequence>
<protein>
    <submittedName>
        <fullName evidence="1">Glycerol-3-phosphate responsive antiterminator, GlpP</fullName>
    </submittedName>
</protein>
<dbReference type="GO" id="GO:0006071">
    <property type="term" value="P:glycerol metabolic process"/>
    <property type="evidence" value="ECO:0007669"/>
    <property type="project" value="InterPro"/>
</dbReference>